<evidence type="ECO:0000313" key="2">
    <source>
        <dbReference type="EMBL" id="GBP85446.1"/>
    </source>
</evidence>
<proteinExistence type="predicted"/>
<accession>A0A4C1ZA40</accession>
<organism evidence="2 3">
    <name type="scientific">Eumeta variegata</name>
    <name type="common">Bagworm moth</name>
    <name type="synonym">Eumeta japonica</name>
    <dbReference type="NCBI Taxonomy" id="151549"/>
    <lineage>
        <taxon>Eukaryota</taxon>
        <taxon>Metazoa</taxon>
        <taxon>Ecdysozoa</taxon>
        <taxon>Arthropoda</taxon>
        <taxon>Hexapoda</taxon>
        <taxon>Insecta</taxon>
        <taxon>Pterygota</taxon>
        <taxon>Neoptera</taxon>
        <taxon>Endopterygota</taxon>
        <taxon>Lepidoptera</taxon>
        <taxon>Glossata</taxon>
        <taxon>Ditrysia</taxon>
        <taxon>Tineoidea</taxon>
        <taxon>Psychidae</taxon>
        <taxon>Oiketicinae</taxon>
        <taxon>Eumeta</taxon>
    </lineage>
</organism>
<protein>
    <submittedName>
        <fullName evidence="2">Uncharacterized protein</fullName>
    </submittedName>
</protein>
<name>A0A4C1ZA40_EUMVA</name>
<feature type="compositionally biased region" description="Pro residues" evidence="1">
    <location>
        <begin position="18"/>
        <end position="29"/>
    </location>
</feature>
<evidence type="ECO:0000256" key="1">
    <source>
        <dbReference type="SAM" id="MobiDB-lite"/>
    </source>
</evidence>
<sequence length="155" mass="17505">MRPLRVVFNLHPLHFPATAPPPRPAPTPKEPANFNRTPLLPFENVKESQPPAFRLPKGALAGRAPHLATSTAYKDGQQVNTNICSGFIEIGNWYRNWKRRKDGTETGKWTDGETMRHIKIRIKGVTGVEIKRSTITRIESGNETEIASRAFPRKR</sequence>
<feature type="region of interest" description="Disordered" evidence="1">
    <location>
        <begin position="13"/>
        <end position="34"/>
    </location>
</feature>
<reference evidence="2 3" key="1">
    <citation type="journal article" date="2019" name="Commun. Biol.">
        <title>The bagworm genome reveals a unique fibroin gene that provides high tensile strength.</title>
        <authorList>
            <person name="Kono N."/>
            <person name="Nakamura H."/>
            <person name="Ohtoshi R."/>
            <person name="Tomita M."/>
            <person name="Numata K."/>
            <person name="Arakawa K."/>
        </authorList>
    </citation>
    <scope>NUCLEOTIDE SEQUENCE [LARGE SCALE GENOMIC DNA]</scope>
</reference>
<dbReference type="EMBL" id="BGZK01001737">
    <property type="protein sequence ID" value="GBP85446.1"/>
    <property type="molecule type" value="Genomic_DNA"/>
</dbReference>
<gene>
    <name evidence="2" type="ORF">EVAR_22497_1</name>
</gene>
<dbReference type="Proteomes" id="UP000299102">
    <property type="component" value="Unassembled WGS sequence"/>
</dbReference>
<keyword evidence="3" id="KW-1185">Reference proteome</keyword>
<evidence type="ECO:0000313" key="3">
    <source>
        <dbReference type="Proteomes" id="UP000299102"/>
    </source>
</evidence>
<dbReference type="AlphaFoldDB" id="A0A4C1ZA40"/>
<comment type="caution">
    <text evidence="2">The sequence shown here is derived from an EMBL/GenBank/DDBJ whole genome shotgun (WGS) entry which is preliminary data.</text>
</comment>